<protein>
    <submittedName>
        <fullName evidence="1">Uncharacterized protein</fullName>
    </submittedName>
</protein>
<dbReference type="EMBL" id="AM889285">
    <property type="protein sequence ID" value="CAP54037.1"/>
    <property type="molecule type" value="Genomic_DNA"/>
</dbReference>
<sequence>MIIHDHIRHAEHAHQKYDYNSRVREIQHRSFRMMAKWNRRLDVRRYGRPYEKPPVLCGGCLIVAVRRELRACLLQFALDLCPLAAAECVAGEFGAQHLDLVV</sequence>
<keyword evidence="2" id="KW-1185">Reference proteome</keyword>
<proteinExistence type="predicted"/>
<gene>
    <name evidence="1" type="ordered locus">GDI0094</name>
</gene>
<evidence type="ECO:0000313" key="2">
    <source>
        <dbReference type="Proteomes" id="UP000001176"/>
    </source>
</evidence>
<name>A9H048_GLUDA</name>
<accession>A9H048</accession>
<evidence type="ECO:0000313" key="1">
    <source>
        <dbReference type="EMBL" id="CAP54037.1"/>
    </source>
</evidence>
<reference evidence="1 2" key="1">
    <citation type="journal article" date="2009" name="BMC Genomics">
        <title>Complete genome sequence of the sugarcane nitrogen-fixing endophyte Gluconacetobacter diazotrophicus Pal5.</title>
        <authorList>
            <person name="Bertalan M."/>
            <person name="Albano R."/>
            <person name="Padua V."/>
            <person name="Rouws L."/>
            <person name="Rojas C."/>
            <person name="Hemerly A."/>
            <person name="Teixeira K."/>
            <person name="Schwab S."/>
            <person name="Araujo J."/>
            <person name="Oliveira A."/>
            <person name="Franca L."/>
            <person name="Magalhaes V."/>
            <person name="Alqueres S."/>
            <person name="Cardoso A."/>
            <person name="Almeida W."/>
            <person name="Loureiro M.M."/>
            <person name="Nogueira E."/>
            <person name="Cidade D."/>
            <person name="Oliveira D."/>
            <person name="Simao T."/>
            <person name="Macedo J."/>
            <person name="Valadao A."/>
            <person name="Dreschsel M."/>
            <person name="Freitas F."/>
            <person name="Vidal M."/>
            <person name="Guedes H."/>
            <person name="Rodrigues E."/>
            <person name="Meneses C."/>
            <person name="Brioso P."/>
            <person name="Pozzer L."/>
            <person name="Figueiredo D."/>
            <person name="Montano H."/>
            <person name="Junior J."/>
            <person name="Filho G."/>
            <person name="Flores V."/>
            <person name="Ferreira B."/>
            <person name="Branco A."/>
            <person name="Gonzalez P."/>
            <person name="Guillobel H."/>
            <person name="Lemos M."/>
            <person name="Seibel L."/>
            <person name="Macedo J."/>
            <person name="Alves-Ferreira M."/>
            <person name="Sachetto-Martins G."/>
            <person name="Coelho A."/>
            <person name="Santos E."/>
            <person name="Amaral G."/>
            <person name="Neves A."/>
            <person name="Pacheco A.B."/>
            <person name="Carvalho D."/>
            <person name="Lery L."/>
            <person name="Bisch P."/>
            <person name="Rossle S.C."/>
            <person name="Urmenyi T."/>
            <person name="Kruger W.V."/>
            <person name="Martins O."/>
            <person name="Baldani J.I."/>
            <person name="Ferreira P.C."/>
        </authorList>
    </citation>
    <scope>NUCLEOTIDE SEQUENCE [LARGE SCALE GENOMIC DNA]</scope>
    <source>
        <strain evidence="2">ATCC 49037 / DSM 5601 / CCUG 37298 / CIP 103539 / LMG 7603 / PAl5</strain>
    </source>
</reference>
<dbReference type="AlphaFoldDB" id="A9H048"/>
<organism evidence="1 2">
    <name type="scientific">Gluconacetobacter diazotrophicus (strain ATCC 49037 / DSM 5601 / CCUG 37298 / CIP 103539 / LMG 7603 / PAl5)</name>
    <dbReference type="NCBI Taxonomy" id="272568"/>
    <lineage>
        <taxon>Bacteria</taxon>
        <taxon>Pseudomonadati</taxon>
        <taxon>Pseudomonadota</taxon>
        <taxon>Alphaproteobacteria</taxon>
        <taxon>Acetobacterales</taxon>
        <taxon>Acetobacteraceae</taxon>
        <taxon>Gluconacetobacter</taxon>
    </lineage>
</organism>
<dbReference type="KEGG" id="gdi:GDI0094"/>
<dbReference type="Proteomes" id="UP000001176">
    <property type="component" value="Chromosome"/>
</dbReference>